<reference evidence="12" key="2">
    <citation type="submission" date="2025-08" db="UniProtKB">
        <authorList>
            <consortium name="Ensembl"/>
        </authorList>
    </citation>
    <scope>IDENTIFICATION</scope>
</reference>
<dbReference type="InterPro" id="IPR001545">
    <property type="entry name" value="Gonadotropin_bsu"/>
</dbReference>
<keyword evidence="5" id="KW-0964">Secreted</keyword>
<evidence type="ECO:0000256" key="5">
    <source>
        <dbReference type="ARBA" id="ARBA00022525"/>
    </source>
</evidence>
<dbReference type="GO" id="GO:0005615">
    <property type="term" value="C:extracellular space"/>
    <property type="evidence" value="ECO:0007669"/>
    <property type="project" value="TreeGrafter"/>
</dbReference>
<dbReference type="OMA" id="CAGQCYH"/>
<feature type="domain" description="Glycoprotein hormone subunit beta" evidence="11">
    <location>
        <begin position="35"/>
        <end position="124"/>
    </location>
</feature>
<evidence type="ECO:0000259" key="11">
    <source>
        <dbReference type="Pfam" id="PF00007"/>
    </source>
</evidence>
<dbReference type="GO" id="GO:0007186">
    <property type="term" value="P:G protein-coupled receptor signaling pathway"/>
    <property type="evidence" value="ECO:0007669"/>
    <property type="project" value="TreeGrafter"/>
</dbReference>
<evidence type="ECO:0000256" key="6">
    <source>
        <dbReference type="ARBA" id="ARBA00022702"/>
    </source>
</evidence>
<reference evidence="12" key="3">
    <citation type="submission" date="2025-09" db="UniProtKB">
        <authorList>
            <consortium name="Ensembl"/>
        </authorList>
    </citation>
    <scope>IDENTIFICATION</scope>
</reference>
<keyword evidence="8" id="KW-0325">Glycoprotein</keyword>
<dbReference type="Proteomes" id="UP000007303">
    <property type="component" value="Unassembled WGS sequence"/>
</dbReference>
<keyword evidence="7" id="KW-1015">Disulfide bond</keyword>
<dbReference type="Pfam" id="PF00007">
    <property type="entry name" value="Cys_knot"/>
    <property type="match status" value="1"/>
</dbReference>
<keyword evidence="6 9" id="KW-0372">Hormone</keyword>
<dbReference type="InterPro" id="IPR018245">
    <property type="entry name" value="Gonadotropin_bsu_CS"/>
</dbReference>
<evidence type="ECO:0000313" key="12">
    <source>
        <dbReference type="Ensembl" id="ENSTNIP00000012462.1"/>
    </source>
</evidence>
<comment type="function">
    <text evidence="1">Involved in gametogenesis and steroidogenesis.</text>
</comment>
<organism evidence="12 13">
    <name type="scientific">Tetraodon nigroviridis</name>
    <name type="common">Spotted green pufferfish</name>
    <name type="synonym">Chelonodon nigroviridis</name>
    <dbReference type="NCBI Taxonomy" id="99883"/>
    <lineage>
        <taxon>Eukaryota</taxon>
        <taxon>Metazoa</taxon>
        <taxon>Chordata</taxon>
        <taxon>Craniata</taxon>
        <taxon>Vertebrata</taxon>
        <taxon>Euteleostomi</taxon>
        <taxon>Actinopterygii</taxon>
        <taxon>Neopterygii</taxon>
        <taxon>Teleostei</taxon>
        <taxon>Neoteleostei</taxon>
        <taxon>Acanthomorphata</taxon>
        <taxon>Eupercaria</taxon>
        <taxon>Tetraodontiformes</taxon>
        <taxon>Tetradontoidea</taxon>
        <taxon>Tetraodontidae</taxon>
        <taxon>Tetraodon</taxon>
    </lineage>
</organism>
<dbReference type="Gene3D" id="2.10.90.10">
    <property type="entry name" value="Cystine-knot cytokines"/>
    <property type="match status" value="1"/>
</dbReference>
<evidence type="ECO:0000256" key="4">
    <source>
        <dbReference type="ARBA" id="ARBA00011870"/>
    </source>
</evidence>
<dbReference type="GO" id="GO:0005737">
    <property type="term" value="C:cytoplasm"/>
    <property type="evidence" value="ECO:0007669"/>
    <property type="project" value="TreeGrafter"/>
</dbReference>
<proteinExistence type="inferred from homology"/>
<dbReference type="InterPro" id="IPR029034">
    <property type="entry name" value="Cystine-knot_cytokine"/>
</dbReference>
<evidence type="ECO:0000256" key="1">
    <source>
        <dbReference type="ARBA" id="ARBA00003920"/>
    </source>
</evidence>
<evidence type="ECO:0000256" key="10">
    <source>
        <dbReference type="SAM" id="SignalP"/>
    </source>
</evidence>
<evidence type="ECO:0000256" key="8">
    <source>
        <dbReference type="ARBA" id="ARBA00023180"/>
    </source>
</evidence>
<dbReference type="SUPFAM" id="SSF57501">
    <property type="entry name" value="Cystine-knot cytokines"/>
    <property type="match status" value="1"/>
</dbReference>
<dbReference type="AlphaFoldDB" id="H3CW28"/>
<comment type="subunit">
    <text evidence="4">Heterodimer of an alpha and a beta chain.</text>
</comment>
<dbReference type="PROSITE" id="PS00689">
    <property type="entry name" value="GLYCO_HORMONE_BETA_2"/>
    <property type="match status" value="1"/>
</dbReference>
<dbReference type="HOGENOM" id="CLU_2054958_0_0_1"/>
<accession>H3CW28</accession>
<evidence type="ECO:0000256" key="7">
    <source>
        <dbReference type="ARBA" id="ARBA00023157"/>
    </source>
</evidence>
<dbReference type="PANTHER" id="PTHR11515">
    <property type="entry name" value="GLYCOPROTEIN HORMONE BETA CHAIN"/>
    <property type="match status" value="1"/>
</dbReference>
<evidence type="ECO:0000256" key="3">
    <source>
        <dbReference type="ARBA" id="ARBA00006552"/>
    </source>
</evidence>
<protein>
    <recommendedName>
        <fullName evidence="11">Glycoprotein hormone subunit beta domain-containing protein</fullName>
    </recommendedName>
</protein>
<dbReference type="InterPro" id="IPR006208">
    <property type="entry name" value="Glyco_hormone_CN"/>
</dbReference>
<keyword evidence="10" id="KW-0732">Signal</keyword>
<comment type="similarity">
    <text evidence="3 9">Belongs to the glycoprotein hormones subunit beta family.</text>
</comment>
<evidence type="ECO:0000313" key="13">
    <source>
        <dbReference type="Proteomes" id="UP000007303"/>
    </source>
</evidence>
<dbReference type="GeneTree" id="ENSGT00940000158152"/>
<evidence type="ECO:0000256" key="9">
    <source>
        <dbReference type="RuleBase" id="RU004069"/>
    </source>
</evidence>
<dbReference type="STRING" id="99883.ENSTNIP00000012462"/>
<dbReference type="GO" id="GO:0030728">
    <property type="term" value="P:ovulation"/>
    <property type="evidence" value="ECO:0007669"/>
    <property type="project" value="TreeGrafter"/>
</dbReference>
<dbReference type="PANTHER" id="PTHR11515:SF11">
    <property type="entry name" value="LUTROPIN SUBUNIT BETA"/>
    <property type="match status" value="1"/>
</dbReference>
<name>H3CW28_TETNG</name>
<evidence type="ECO:0000256" key="2">
    <source>
        <dbReference type="ARBA" id="ARBA00004613"/>
    </source>
</evidence>
<keyword evidence="13" id="KW-1185">Reference proteome</keyword>
<dbReference type="SMART" id="SM00068">
    <property type="entry name" value="GHB"/>
    <property type="match status" value="1"/>
</dbReference>
<comment type="subcellular location">
    <subcellularLocation>
        <location evidence="2 9">Secreted</location>
    </subcellularLocation>
</comment>
<reference evidence="13" key="1">
    <citation type="journal article" date="2004" name="Nature">
        <title>Genome duplication in the teleost fish Tetraodon nigroviridis reveals the early vertebrate proto-karyotype.</title>
        <authorList>
            <person name="Jaillon O."/>
            <person name="Aury J.-M."/>
            <person name="Brunet F."/>
            <person name="Petit J.-L."/>
            <person name="Stange-Thomann N."/>
            <person name="Mauceli E."/>
            <person name="Bouneau L."/>
            <person name="Fischer C."/>
            <person name="Ozouf-Costaz C."/>
            <person name="Bernot A."/>
            <person name="Nicaud S."/>
            <person name="Jaffe D."/>
            <person name="Fisher S."/>
            <person name="Lutfalla G."/>
            <person name="Dossat C."/>
            <person name="Segurens B."/>
            <person name="Dasilva C."/>
            <person name="Salanoubat M."/>
            <person name="Levy M."/>
            <person name="Boudet N."/>
            <person name="Castellano S."/>
            <person name="Anthouard V."/>
            <person name="Jubin C."/>
            <person name="Castelli V."/>
            <person name="Katinka M."/>
            <person name="Vacherie B."/>
            <person name="Biemont C."/>
            <person name="Skalli Z."/>
            <person name="Cattolico L."/>
            <person name="Poulain J."/>
            <person name="De Berardinis V."/>
            <person name="Cruaud C."/>
            <person name="Duprat S."/>
            <person name="Brottier P."/>
            <person name="Coutanceau J.-P."/>
            <person name="Gouzy J."/>
            <person name="Parra G."/>
            <person name="Lardier G."/>
            <person name="Chapple C."/>
            <person name="McKernan K.J."/>
            <person name="McEwan P."/>
            <person name="Bosak S."/>
            <person name="Kellis M."/>
            <person name="Volff J.-N."/>
            <person name="Guigo R."/>
            <person name="Zody M.C."/>
            <person name="Mesirov J."/>
            <person name="Lindblad-Toh K."/>
            <person name="Birren B."/>
            <person name="Nusbaum C."/>
            <person name="Kahn D."/>
            <person name="Robinson-Rechavi M."/>
            <person name="Laudet V."/>
            <person name="Schachter V."/>
            <person name="Quetier F."/>
            <person name="Saurin W."/>
            <person name="Scarpelli C."/>
            <person name="Wincker P."/>
            <person name="Lander E.S."/>
            <person name="Weissenbach J."/>
            <person name="Roest Crollius H."/>
        </authorList>
    </citation>
    <scope>NUCLEOTIDE SEQUENCE [LARGE SCALE GENOMIC DNA]</scope>
</reference>
<dbReference type="CDD" id="cd00069">
    <property type="entry name" value="GHB_like"/>
    <property type="match status" value="1"/>
</dbReference>
<dbReference type="InParanoid" id="H3CW28"/>
<dbReference type="Ensembl" id="ENSTNIT00000012653.1">
    <property type="protein sequence ID" value="ENSTNIP00000012462.1"/>
    <property type="gene ID" value="ENSTNIG00000009588.1"/>
</dbReference>
<feature type="signal peptide" evidence="10">
    <location>
        <begin position="1"/>
        <end position="31"/>
    </location>
</feature>
<dbReference type="GO" id="GO:0005179">
    <property type="term" value="F:hormone activity"/>
    <property type="evidence" value="ECO:0007669"/>
    <property type="project" value="UniProtKB-KW"/>
</dbReference>
<feature type="chain" id="PRO_5003581288" description="Glycoprotein hormone subunit beta domain-containing protein" evidence="10">
    <location>
        <begin position="32"/>
        <end position="130"/>
    </location>
</feature>
<sequence length="130" mass="14077">PPFGRPLCCTQLRMQPVVMAAVLAVVRVGHGCSLDCRPTNVSISVESCGLTELVRTTVCAGQCYHVDPVYIGYDDWAEQTVCNGDWTYEVKHIEGCPVGVSYPVATGCRCAPCNSWNTYCGRFHGDVPGC</sequence>